<dbReference type="InterPro" id="IPR006710">
    <property type="entry name" value="Glyco_hydro_43"/>
</dbReference>
<dbReference type="Proteomes" id="UP000464577">
    <property type="component" value="Chromosome"/>
</dbReference>
<dbReference type="SUPFAM" id="SSF75005">
    <property type="entry name" value="Arabinanase/levansucrase/invertase"/>
    <property type="match status" value="1"/>
</dbReference>
<evidence type="ECO:0000256" key="5">
    <source>
        <dbReference type="RuleBase" id="RU361187"/>
    </source>
</evidence>
<dbReference type="InterPro" id="IPR050727">
    <property type="entry name" value="GH43_arabinanases"/>
</dbReference>
<comment type="pathway">
    <text evidence="1">Glycan metabolism; L-arabinan degradation.</text>
</comment>
<dbReference type="Gene3D" id="2.115.10.20">
    <property type="entry name" value="Glycosyl hydrolase domain, family 43"/>
    <property type="match status" value="1"/>
</dbReference>
<name>A0A6P1W8E9_9BACT</name>
<evidence type="ECO:0000256" key="3">
    <source>
        <dbReference type="ARBA" id="ARBA00022801"/>
    </source>
</evidence>
<evidence type="ECO:0000256" key="1">
    <source>
        <dbReference type="ARBA" id="ARBA00004834"/>
    </source>
</evidence>
<dbReference type="GO" id="GO:0005975">
    <property type="term" value="P:carbohydrate metabolic process"/>
    <property type="evidence" value="ECO:0007669"/>
    <property type="project" value="InterPro"/>
</dbReference>
<dbReference type="Pfam" id="PF04616">
    <property type="entry name" value="Glyco_hydro_43"/>
    <property type="match status" value="1"/>
</dbReference>
<dbReference type="CDD" id="cd08983">
    <property type="entry name" value="GH43_Bt3655-like"/>
    <property type="match status" value="1"/>
</dbReference>
<dbReference type="RefSeq" id="WP_162390358.1">
    <property type="nucleotide sequence ID" value="NZ_CP045997.1"/>
</dbReference>
<evidence type="ECO:0000313" key="7">
    <source>
        <dbReference type="Proteomes" id="UP000464577"/>
    </source>
</evidence>
<accession>A0A6P1W8E9</accession>
<keyword evidence="7" id="KW-1185">Reference proteome</keyword>
<proteinExistence type="inferred from homology"/>
<evidence type="ECO:0000256" key="2">
    <source>
        <dbReference type="ARBA" id="ARBA00009865"/>
    </source>
</evidence>
<dbReference type="KEGG" id="senf:GJR95_35325"/>
<evidence type="ECO:0000256" key="4">
    <source>
        <dbReference type="ARBA" id="ARBA00023295"/>
    </source>
</evidence>
<gene>
    <name evidence="6" type="ORF">GJR95_35325</name>
</gene>
<dbReference type="PANTHER" id="PTHR43301">
    <property type="entry name" value="ARABINAN ENDO-1,5-ALPHA-L-ARABINOSIDASE"/>
    <property type="match status" value="1"/>
</dbReference>
<dbReference type="InterPro" id="IPR023296">
    <property type="entry name" value="Glyco_hydro_beta-prop_sf"/>
</dbReference>
<reference evidence="6 7" key="1">
    <citation type="submission" date="2019-11" db="EMBL/GenBank/DDBJ databases">
        <title>Spirosoma endbachense sp. nov., isolated from a natural salt meadow.</title>
        <authorList>
            <person name="Rojas J."/>
            <person name="Ambika Manirajan B."/>
            <person name="Ratering S."/>
            <person name="Suarez C."/>
            <person name="Geissler-Plaum R."/>
            <person name="Schnell S."/>
        </authorList>
    </citation>
    <scope>NUCLEOTIDE SEQUENCE [LARGE SCALE GENOMIC DNA]</scope>
    <source>
        <strain evidence="6 7">I-24</strain>
    </source>
</reference>
<dbReference type="GO" id="GO:0004553">
    <property type="term" value="F:hydrolase activity, hydrolyzing O-glycosyl compounds"/>
    <property type="evidence" value="ECO:0007669"/>
    <property type="project" value="InterPro"/>
</dbReference>
<protein>
    <submittedName>
        <fullName evidence="6">Family 43 glycosylhydrolase</fullName>
    </submittedName>
</protein>
<dbReference type="AlphaFoldDB" id="A0A6P1W8E9"/>
<dbReference type="EMBL" id="CP045997">
    <property type="protein sequence ID" value="QHV99966.1"/>
    <property type="molecule type" value="Genomic_DNA"/>
</dbReference>
<organism evidence="6 7">
    <name type="scientific">Spirosoma endbachense</name>
    <dbReference type="NCBI Taxonomy" id="2666025"/>
    <lineage>
        <taxon>Bacteria</taxon>
        <taxon>Pseudomonadati</taxon>
        <taxon>Bacteroidota</taxon>
        <taxon>Cytophagia</taxon>
        <taxon>Cytophagales</taxon>
        <taxon>Cytophagaceae</taxon>
        <taxon>Spirosoma</taxon>
    </lineage>
</organism>
<keyword evidence="4 5" id="KW-0326">Glycosidase</keyword>
<keyword evidence="3 5" id="KW-0378">Hydrolase</keyword>
<sequence>MSKTLLIFAIICLFTGMKPVPPNPEPEKKTAYLFSYFKGNGEDGLHFASSSDGLTWKTLRNDQSFLKPAVGQDKLMRDPCITQGPDGTFHMVWTVSWKEKSIGYASSKDLIHWSDQQNLPVMAHEPNAKNCWAPEIFYDDASRQFFIFWATSIPGRYPETDNDRQPGSTESNRNHRIYYVASKDLKTFSKARLFYNHGFSVIDATLLKDGKRYLLFLKDETDKPFTPQKNLHLAFSDKAEGPYSAPSASITGNFWAEGPTVLKINGNWMVYFDRYRDHRYGAIQSKDLEHWEDISDKIHFPVGVRHGTAFPVSEEILAGLQ</sequence>
<evidence type="ECO:0000313" key="6">
    <source>
        <dbReference type="EMBL" id="QHV99966.1"/>
    </source>
</evidence>
<comment type="similarity">
    <text evidence="2 5">Belongs to the glycosyl hydrolase 43 family.</text>
</comment>
<dbReference type="PANTHER" id="PTHR43301:SF3">
    <property type="entry name" value="ARABINAN ENDO-1,5-ALPHA-L-ARABINOSIDASE A-RELATED"/>
    <property type="match status" value="1"/>
</dbReference>